<dbReference type="FunFam" id="1.20.5.500:FF:000001">
    <property type="entry name" value="Type II keratin 23"/>
    <property type="match status" value="1"/>
</dbReference>
<dbReference type="GO" id="GO:0005615">
    <property type="term" value="C:extracellular space"/>
    <property type="evidence" value="ECO:0007669"/>
    <property type="project" value="TreeGrafter"/>
</dbReference>
<evidence type="ECO:0000313" key="5">
    <source>
        <dbReference type="EMBL" id="NXN88071.1"/>
    </source>
</evidence>
<dbReference type="Pfam" id="PF00038">
    <property type="entry name" value="Filament"/>
    <property type="match status" value="1"/>
</dbReference>
<keyword evidence="2 3" id="KW-0175">Coiled coil</keyword>
<feature type="non-terminal residue" evidence="5">
    <location>
        <position position="1"/>
    </location>
</feature>
<reference evidence="5 6" key="1">
    <citation type="submission" date="2019-09" db="EMBL/GenBank/DDBJ databases">
        <title>Bird 10,000 Genomes (B10K) Project - Family phase.</title>
        <authorList>
            <person name="Zhang G."/>
        </authorList>
    </citation>
    <scope>NUCLEOTIDE SEQUENCE [LARGE SCALE GENOMIC DNA]</scope>
    <source>
        <strain evidence="5">B10K-DU-002-23</strain>
        <tissue evidence="5">Muscle</tissue>
    </source>
</reference>
<dbReference type="Gene3D" id="1.20.5.500">
    <property type="entry name" value="Single helix bin"/>
    <property type="match status" value="1"/>
</dbReference>
<dbReference type="Gene3D" id="1.20.5.170">
    <property type="match status" value="1"/>
</dbReference>
<dbReference type="PROSITE" id="PS51842">
    <property type="entry name" value="IF_ROD_2"/>
    <property type="match status" value="1"/>
</dbReference>
<dbReference type="GO" id="GO:0045095">
    <property type="term" value="C:keratin filament"/>
    <property type="evidence" value="ECO:0007669"/>
    <property type="project" value="TreeGrafter"/>
</dbReference>
<evidence type="ECO:0000256" key="1">
    <source>
        <dbReference type="ARBA" id="ARBA00022754"/>
    </source>
</evidence>
<comment type="caution">
    <text evidence="5">The sequence shown here is derived from an EMBL/GenBank/DDBJ whole genome shotgun (WGS) entry which is preliminary data.</text>
</comment>
<dbReference type="GO" id="GO:0045109">
    <property type="term" value="P:intermediate filament organization"/>
    <property type="evidence" value="ECO:0007669"/>
    <property type="project" value="TreeGrafter"/>
</dbReference>
<dbReference type="SMART" id="SM01391">
    <property type="entry name" value="Filament"/>
    <property type="match status" value="1"/>
</dbReference>
<keyword evidence="6" id="KW-1185">Reference proteome</keyword>
<feature type="domain" description="IF rod" evidence="4">
    <location>
        <begin position="1"/>
        <end position="151"/>
    </location>
</feature>
<feature type="coiled-coil region" evidence="3">
    <location>
        <begin position="95"/>
        <end position="122"/>
    </location>
</feature>
<protein>
    <submittedName>
        <fullName evidence="5">K2C75 protein</fullName>
    </submittedName>
</protein>
<dbReference type="SUPFAM" id="SSF64593">
    <property type="entry name" value="Intermediate filament protein, coiled coil region"/>
    <property type="match status" value="1"/>
</dbReference>
<dbReference type="Proteomes" id="UP000532545">
    <property type="component" value="Unassembled WGS sequence"/>
</dbReference>
<evidence type="ECO:0000256" key="2">
    <source>
        <dbReference type="ARBA" id="ARBA00023054"/>
    </source>
</evidence>
<feature type="non-terminal residue" evidence="5">
    <location>
        <position position="161"/>
    </location>
</feature>
<keyword evidence="1" id="KW-0403">Intermediate filament</keyword>
<dbReference type="EMBL" id="VXBU01015258">
    <property type="protein sequence ID" value="NXN88071.1"/>
    <property type="molecule type" value="Genomic_DNA"/>
</dbReference>
<proteinExistence type="predicted"/>
<evidence type="ECO:0000259" key="4">
    <source>
        <dbReference type="PROSITE" id="PS51842"/>
    </source>
</evidence>
<dbReference type="InterPro" id="IPR039008">
    <property type="entry name" value="IF_rod_dom"/>
</dbReference>
<organism evidence="5 6">
    <name type="scientific">Bombycilla garrulus</name>
    <name type="common">Bohemian waxwing</name>
    <name type="synonym">Lanius garrulus</name>
    <dbReference type="NCBI Taxonomy" id="125297"/>
    <lineage>
        <taxon>Eukaryota</taxon>
        <taxon>Metazoa</taxon>
        <taxon>Chordata</taxon>
        <taxon>Craniata</taxon>
        <taxon>Vertebrata</taxon>
        <taxon>Euteleostomi</taxon>
        <taxon>Archelosauria</taxon>
        <taxon>Archosauria</taxon>
        <taxon>Dinosauria</taxon>
        <taxon>Saurischia</taxon>
        <taxon>Theropoda</taxon>
        <taxon>Coelurosauria</taxon>
        <taxon>Aves</taxon>
        <taxon>Neognathae</taxon>
        <taxon>Neoaves</taxon>
        <taxon>Telluraves</taxon>
        <taxon>Australaves</taxon>
        <taxon>Passeriformes</taxon>
        <taxon>Bombycillidae</taxon>
        <taxon>Bombycilla</taxon>
    </lineage>
</organism>
<dbReference type="PANTHER" id="PTHR45616">
    <property type="entry name" value="GATA-TYPE DOMAIN-CONTAINING PROTEIN"/>
    <property type="match status" value="1"/>
</dbReference>
<dbReference type="AlphaFoldDB" id="A0A7L1MKY4"/>
<evidence type="ECO:0000313" key="6">
    <source>
        <dbReference type="Proteomes" id="UP000532545"/>
    </source>
</evidence>
<dbReference type="GO" id="GO:0031424">
    <property type="term" value="P:keratinization"/>
    <property type="evidence" value="ECO:0007669"/>
    <property type="project" value="TreeGrafter"/>
</dbReference>
<dbReference type="GO" id="GO:0030280">
    <property type="term" value="F:structural constituent of skin epidermis"/>
    <property type="evidence" value="ECO:0007669"/>
    <property type="project" value="TreeGrafter"/>
</dbReference>
<evidence type="ECO:0000256" key="3">
    <source>
        <dbReference type="SAM" id="Coils"/>
    </source>
</evidence>
<sequence>MDNNWNLSPDSIIAEVKAQYKEIANQSWAEGESWYQKKFEELHVSASWHGEDLQNTRLGISELNRLVQQLHSHMDSVSGLQMAITAVEQHGDITLRSTRAKLQELEAALQKTKADLAQQLWEYHELMTVKLALDIEITTCRKLLEGEESRLAGEDVGAMNI</sequence>
<accession>A0A7L1MKY4</accession>
<name>A0A7L1MKY4_BOMGA</name>
<dbReference type="PANTHER" id="PTHR45616:SF39">
    <property type="entry name" value="KERATIN, TYPE II CYTOSKELETAL 6A-RELATED"/>
    <property type="match status" value="1"/>
</dbReference>
<dbReference type="OrthoDB" id="2441647at2759"/>
<gene>
    <name evidence="5" type="primary">Krt75_0</name>
    <name evidence="5" type="ORF">BOMGAR_R13310</name>
</gene>